<dbReference type="InterPro" id="IPR005064">
    <property type="entry name" value="BUG"/>
</dbReference>
<proteinExistence type="inferred from homology"/>
<reference evidence="2 3" key="1">
    <citation type="submission" date="2016-02" db="EMBL/GenBank/DDBJ databases">
        <title>Genome sequence of Moorella mulderi DSM 14980.</title>
        <authorList>
            <person name="Poehlein A."/>
            <person name="Daniel R."/>
        </authorList>
    </citation>
    <scope>NUCLEOTIDE SEQUENCE [LARGE SCALE GENOMIC DNA]</scope>
    <source>
        <strain evidence="2 3">DSM 14980</strain>
    </source>
</reference>
<comment type="similarity">
    <text evidence="1">Belongs to the UPF0065 (bug) family.</text>
</comment>
<dbReference type="InterPro" id="IPR042100">
    <property type="entry name" value="Bug_dom1"/>
</dbReference>
<dbReference type="SUPFAM" id="SSF53850">
    <property type="entry name" value="Periplasmic binding protein-like II"/>
    <property type="match status" value="1"/>
</dbReference>
<evidence type="ECO:0000313" key="3">
    <source>
        <dbReference type="Proteomes" id="UP000075670"/>
    </source>
</evidence>
<dbReference type="OrthoDB" id="8881899at2"/>
<dbReference type="Gene3D" id="3.40.190.10">
    <property type="entry name" value="Periplasmic binding protein-like II"/>
    <property type="match status" value="1"/>
</dbReference>
<evidence type="ECO:0000256" key="1">
    <source>
        <dbReference type="ARBA" id="ARBA00006987"/>
    </source>
</evidence>
<dbReference type="PATRIC" id="fig|1122241.3.peg.2266"/>
<comment type="caution">
    <text evidence="2">The sequence shown here is derived from an EMBL/GenBank/DDBJ whole genome shotgun (WGS) entry which is preliminary data.</text>
</comment>
<keyword evidence="3" id="KW-1185">Reference proteome</keyword>
<keyword evidence="2" id="KW-0675">Receptor</keyword>
<protein>
    <submittedName>
        <fullName evidence="2">Tripartite tricarboxylate transporter family receptor</fullName>
    </submittedName>
</protein>
<dbReference type="AlphaFoldDB" id="A0A151AW26"/>
<evidence type="ECO:0000313" key="2">
    <source>
        <dbReference type="EMBL" id="KYH31763.1"/>
    </source>
</evidence>
<name>A0A151AW26_9FIRM</name>
<dbReference type="PANTHER" id="PTHR42928:SF5">
    <property type="entry name" value="BLR1237 PROTEIN"/>
    <property type="match status" value="1"/>
</dbReference>
<dbReference type="PANTHER" id="PTHR42928">
    <property type="entry name" value="TRICARBOXYLATE-BINDING PROTEIN"/>
    <property type="match status" value="1"/>
</dbReference>
<dbReference type="RefSeq" id="WP_062284719.1">
    <property type="nucleotide sequence ID" value="NZ_LTBC01000008.1"/>
</dbReference>
<dbReference type="Pfam" id="PF03401">
    <property type="entry name" value="TctC"/>
    <property type="match status" value="1"/>
</dbReference>
<gene>
    <name evidence="2" type="ORF">MOMUL_21290</name>
</gene>
<dbReference type="Proteomes" id="UP000075670">
    <property type="component" value="Unassembled WGS sequence"/>
</dbReference>
<dbReference type="EMBL" id="LTBC01000008">
    <property type="protein sequence ID" value="KYH31763.1"/>
    <property type="molecule type" value="Genomic_DNA"/>
</dbReference>
<sequence length="349" mass="39539">MVREIKKPSKLLFLTITFIMLLSLFLWGCGQKKTETGGQEAKQGNEKFPEKDITMIVPWNPGSTSDRNARTMKPYFDKVVGRPLLIENIPGGSGLAGWTAYMNKPTDGYTFVFTNWPVLYQQIVMGEAKYKLDNFYNLGGINDDPILFLKRKDDNRWKNFAEFIEDCKKNPNKYKVSMTGPNSFQNLVAYYVMDVFGIKFQIVNSPGGANEANQLLAGGHADLCLTNSYSGYLIRDVAYALGLMANTKVPNMWPEATPISEQTGKSDLAELTVLRAFSINSEVQEKHPERVKFIEEALAKACTDPEFVKQLKDNGEADVSFWIPREQFEKKLKGSLEIVDKYKQFLVKK</sequence>
<organism evidence="2 3">
    <name type="scientific">Moorella mulderi DSM 14980</name>
    <dbReference type="NCBI Taxonomy" id="1122241"/>
    <lineage>
        <taxon>Bacteria</taxon>
        <taxon>Bacillati</taxon>
        <taxon>Bacillota</taxon>
        <taxon>Clostridia</taxon>
        <taxon>Neomoorellales</taxon>
        <taxon>Neomoorellaceae</taxon>
        <taxon>Neomoorella</taxon>
    </lineage>
</organism>
<accession>A0A151AW26</accession>
<dbReference type="Gene3D" id="3.40.190.150">
    <property type="entry name" value="Bordetella uptake gene, domain 1"/>
    <property type="match status" value="1"/>
</dbReference>